<evidence type="ECO:0000256" key="2">
    <source>
        <dbReference type="ARBA" id="ARBA00007200"/>
    </source>
</evidence>
<feature type="coiled-coil region" evidence="8">
    <location>
        <begin position="7"/>
        <end position="55"/>
    </location>
</feature>
<keyword evidence="5 9" id="KW-0472">Membrane</keyword>
<organism evidence="12 13">
    <name type="scientific">Blepharisma stoltei</name>
    <dbReference type="NCBI Taxonomy" id="1481888"/>
    <lineage>
        <taxon>Eukaryota</taxon>
        <taxon>Sar</taxon>
        <taxon>Alveolata</taxon>
        <taxon>Ciliophora</taxon>
        <taxon>Postciliodesmatophora</taxon>
        <taxon>Heterotrichea</taxon>
        <taxon>Heterotrichida</taxon>
        <taxon>Blepharismidae</taxon>
        <taxon>Blepharisma</taxon>
    </lineage>
</organism>
<comment type="similarity">
    <text evidence="2">Belongs to the polycystin family.</text>
</comment>
<feature type="transmembrane region" description="Helical" evidence="9">
    <location>
        <begin position="737"/>
        <end position="763"/>
    </location>
</feature>
<comment type="caution">
    <text evidence="12">The sequence shown here is derived from an EMBL/GenBank/DDBJ whole genome shotgun (WGS) entry which is preliminary data.</text>
</comment>
<dbReference type="GO" id="GO:0005509">
    <property type="term" value="F:calcium ion binding"/>
    <property type="evidence" value="ECO:0007669"/>
    <property type="project" value="InterPro"/>
</dbReference>
<evidence type="ECO:0000256" key="4">
    <source>
        <dbReference type="ARBA" id="ARBA00022989"/>
    </source>
</evidence>
<dbReference type="PANTHER" id="PTHR10877">
    <property type="entry name" value="POLYCYSTIN FAMILY MEMBER"/>
    <property type="match status" value="1"/>
</dbReference>
<dbReference type="Proteomes" id="UP001162131">
    <property type="component" value="Unassembled WGS sequence"/>
</dbReference>
<keyword evidence="13" id="KW-1185">Reference proteome</keyword>
<feature type="transmembrane region" description="Helical" evidence="9">
    <location>
        <begin position="681"/>
        <end position="701"/>
    </location>
</feature>
<keyword evidence="8" id="KW-0175">Coiled coil</keyword>
<feature type="disulfide bond" evidence="7">
    <location>
        <begin position="410"/>
        <end position="422"/>
    </location>
</feature>
<proteinExistence type="inferred from homology"/>
<feature type="transmembrane region" description="Helical" evidence="9">
    <location>
        <begin position="640"/>
        <end position="660"/>
    </location>
</feature>
<keyword evidence="6" id="KW-0325">Glycoprotein</keyword>
<feature type="domain" description="Polycystin" evidence="11">
    <location>
        <begin position="356"/>
        <end position="538"/>
    </location>
</feature>
<dbReference type="PANTHER" id="PTHR10877:SF183">
    <property type="entry name" value="AT14535P-RELATED"/>
    <property type="match status" value="1"/>
</dbReference>
<protein>
    <submittedName>
        <fullName evidence="12">Uncharacterized protein</fullName>
    </submittedName>
</protein>
<name>A0AAU9K3U1_9CILI</name>
<dbReference type="InterPro" id="IPR051223">
    <property type="entry name" value="Polycystin"/>
</dbReference>
<evidence type="ECO:0000313" key="13">
    <source>
        <dbReference type="Proteomes" id="UP001162131"/>
    </source>
</evidence>
<dbReference type="InterPro" id="IPR046791">
    <property type="entry name" value="Polycystin_dom"/>
</dbReference>
<dbReference type="EMBL" id="CAJZBQ010000054">
    <property type="protein sequence ID" value="CAG9332367.1"/>
    <property type="molecule type" value="Genomic_DNA"/>
</dbReference>
<evidence type="ECO:0000313" key="12">
    <source>
        <dbReference type="EMBL" id="CAG9332367.1"/>
    </source>
</evidence>
<evidence type="ECO:0000256" key="6">
    <source>
        <dbReference type="ARBA" id="ARBA00023180"/>
    </source>
</evidence>
<evidence type="ECO:0000256" key="1">
    <source>
        <dbReference type="ARBA" id="ARBA00004141"/>
    </source>
</evidence>
<comment type="subcellular location">
    <subcellularLocation>
        <location evidence="1">Membrane</location>
        <topology evidence="1">Multi-pass membrane protein</topology>
    </subcellularLocation>
</comment>
<evidence type="ECO:0000259" key="10">
    <source>
        <dbReference type="Pfam" id="PF08016"/>
    </source>
</evidence>
<dbReference type="InterPro" id="IPR013122">
    <property type="entry name" value="PKD1_2_channel"/>
</dbReference>
<feature type="domain" description="Polycystin cation channel PKD1/PKD2" evidence="10">
    <location>
        <begin position="560"/>
        <end position="769"/>
    </location>
</feature>
<evidence type="ECO:0000259" key="11">
    <source>
        <dbReference type="Pfam" id="PF20519"/>
    </source>
</evidence>
<dbReference type="PRINTS" id="PR01433">
    <property type="entry name" value="POLYCYSTIN2"/>
</dbReference>
<dbReference type="Pfam" id="PF20519">
    <property type="entry name" value="Polycystin_dom"/>
    <property type="match status" value="1"/>
</dbReference>
<evidence type="ECO:0000256" key="5">
    <source>
        <dbReference type="ARBA" id="ARBA00023136"/>
    </source>
</evidence>
<dbReference type="GO" id="GO:0016020">
    <property type="term" value="C:membrane"/>
    <property type="evidence" value="ECO:0007669"/>
    <property type="project" value="UniProtKB-SubCell"/>
</dbReference>
<dbReference type="AlphaFoldDB" id="A0AAU9K3U1"/>
<dbReference type="Pfam" id="PF08016">
    <property type="entry name" value="PKD_channel"/>
    <property type="match status" value="1"/>
</dbReference>
<evidence type="ECO:0000256" key="3">
    <source>
        <dbReference type="ARBA" id="ARBA00022692"/>
    </source>
</evidence>
<gene>
    <name evidence="12" type="ORF">BSTOLATCC_MIC55817</name>
</gene>
<evidence type="ECO:0000256" key="8">
    <source>
        <dbReference type="SAM" id="Coils"/>
    </source>
</evidence>
<reference evidence="12" key="1">
    <citation type="submission" date="2021-09" db="EMBL/GenBank/DDBJ databases">
        <authorList>
            <consortium name="AG Swart"/>
            <person name="Singh M."/>
            <person name="Singh A."/>
            <person name="Seah K."/>
            <person name="Emmerich C."/>
        </authorList>
    </citation>
    <scope>NUCLEOTIDE SEQUENCE</scope>
    <source>
        <strain evidence="12">ATCC30299</strain>
    </source>
</reference>
<evidence type="ECO:0000256" key="7">
    <source>
        <dbReference type="PIRSR" id="PIRSR603915-2"/>
    </source>
</evidence>
<keyword evidence="3 9" id="KW-0812">Transmembrane</keyword>
<feature type="transmembrane region" description="Helical" evidence="9">
    <location>
        <begin position="590"/>
        <end position="613"/>
    </location>
</feature>
<feature type="transmembrane region" description="Helical" evidence="9">
    <location>
        <begin position="560"/>
        <end position="578"/>
    </location>
</feature>
<sequence>MDLYQKIDQKTQEIEEKKKLVRNLERATARLQDEIMMLNEKIEQTEDRLEHHGHELVYRRQRLKELSEVSNPQDEEQAVQKQVSAEEAQSFLRNIEKDIKQKILNLISRREILDNDPQELFFFEGQKFEIKPNTIIHTVKVKYISLLLPQEEDRGMKTVPKEATFRITRFTTLKDLRATACEYWNLAPDNCSLRLQNFTTVEKILDQPIDSYFMKNTVFPELWLTENDPRISKYTNKPEQYIDDPTVAIKEDNKSAEVSQIQKAKQEKEKALNILDNYRGLKYYLPPRIEGIEEVEEKRLHGRDTSCCTALFLVLLLALTIYIIGQRRDVTKEYWLQSGISRFAMQEDSNGQTFYDVSSKPEMTTWIVEIVGGTLFSSSTADQNYQKLMHRMQLVGQLAIRQVRTREMSCPRSDLDTRNYTCYHRTYSSSTRQEDTIAGGSETWRTFETASTNGIDSTWTGYLSSYDGSGYVQYYDQSEYTYEKFSEDYNYGVSTGWLSKSTRAIFISGNIYHPSSNYWIYFNAIYECSVDGLVYPSIIETVAFTPNIFTRSKGATTADIFRIIFSLYILYVYVMTILEIKDGKKNIQHALSFQGILDLLLIIFIIVTVGLTAKVDEDEKKIYQDTKYTDLRSTAEWYRFYHNLNACTLTLVLIRIIVFLQVNKRIFILMSTIKNASQNQIAFMVILISVLSSLAIIAQSIWGQNLFMFRSFPYSFLMILLLNVGHGDYKTMFDLDLAWSVIFFLVYFFGIVYFLFAAFMGIYTDSYKMVRLLEGYDDDQNTWKKKDLMLWFIDWIPSFAKRLIVELIFKESKKKVKEEEEEDDDEEID</sequence>
<accession>A0AAU9K3U1</accession>
<dbReference type="InterPro" id="IPR003915">
    <property type="entry name" value="PKD_2"/>
</dbReference>
<evidence type="ECO:0000256" key="9">
    <source>
        <dbReference type="SAM" id="Phobius"/>
    </source>
</evidence>
<keyword evidence="4 9" id="KW-1133">Transmembrane helix</keyword>